<evidence type="ECO:0000313" key="2">
    <source>
        <dbReference type="EMBL" id="UYV61825.1"/>
    </source>
</evidence>
<sequence length="117" mass="13496">MDLRSGYWQIEVDEKDREKTAFITPDGLYEFQVMPFGLCNAPATFERMIDSKQYLKNLCGVTLSIVYNHSPQSFIMIDSVLGSLNWNMCLCYLDGIVVYAPTFEEHLRRLQVVLSCI</sequence>
<dbReference type="SUPFAM" id="SSF56672">
    <property type="entry name" value="DNA/RNA polymerases"/>
    <property type="match status" value="1"/>
</dbReference>
<evidence type="ECO:0000313" key="3">
    <source>
        <dbReference type="Proteomes" id="UP001235939"/>
    </source>
</evidence>
<protein>
    <recommendedName>
        <fullName evidence="1">Reverse transcriptase domain-containing protein</fullName>
    </recommendedName>
</protein>
<organism evidence="2 3">
    <name type="scientific">Cordylochernes scorpioides</name>
    <dbReference type="NCBI Taxonomy" id="51811"/>
    <lineage>
        <taxon>Eukaryota</taxon>
        <taxon>Metazoa</taxon>
        <taxon>Ecdysozoa</taxon>
        <taxon>Arthropoda</taxon>
        <taxon>Chelicerata</taxon>
        <taxon>Arachnida</taxon>
        <taxon>Pseudoscorpiones</taxon>
        <taxon>Cheliferoidea</taxon>
        <taxon>Chernetidae</taxon>
        <taxon>Cordylochernes</taxon>
    </lineage>
</organism>
<dbReference type="Proteomes" id="UP001235939">
    <property type="component" value="Chromosome 01"/>
</dbReference>
<dbReference type="Pfam" id="PF00078">
    <property type="entry name" value="RVT_1"/>
    <property type="match status" value="1"/>
</dbReference>
<dbReference type="InterPro" id="IPR053134">
    <property type="entry name" value="RNA-dir_DNA_polymerase"/>
</dbReference>
<reference evidence="2 3" key="1">
    <citation type="submission" date="2022-01" db="EMBL/GenBank/DDBJ databases">
        <title>A chromosomal length assembly of Cordylochernes scorpioides.</title>
        <authorList>
            <person name="Zeh D."/>
            <person name="Zeh J."/>
        </authorList>
    </citation>
    <scope>NUCLEOTIDE SEQUENCE [LARGE SCALE GENOMIC DNA]</scope>
    <source>
        <strain evidence="2">IN4F17</strain>
        <tissue evidence="2">Whole Body</tissue>
    </source>
</reference>
<dbReference type="PANTHER" id="PTHR24559:SF444">
    <property type="entry name" value="REVERSE TRANSCRIPTASE DOMAIN-CONTAINING PROTEIN"/>
    <property type="match status" value="1"/>
</dbReference>
<dbReference type="InterPro" id="IPR000477">
    <property type="entry name" value="RT_dom"/>
</dbReference>
<keyword evidence="3" id="KW-1185">Reference proteome</keyword>
<dbReference type="InterPro" id="IPR043128">
    <property type="entry name" value="Rev_trsase/Diguanyl_cyclase"/>
</dbReference>
<dbReference type="PANTHER" id="PTHR24559">
    <property type="entry name" value="TRANSPOSON TY3-I GAG-POL POLYPROTEIN"/>
    <property type="match status" value="1"/>
</dbReference>
<feature type="domain" description="Reverse transcriptase" evidence="1">
    <location>
        <begin position="1"/>
        <end position="116"/>
    </location>
</feature>
<dbReference type="InterPro" id="IPR043502">
    <property type="entry name" value="DNA/RNA_pol_sf"/>
</dbReference>
<evidence type="ECO:0000259" key="1">
    <source>
        <dbReference type="Pfam" id="PF00078"/>
    </source>
</evidence>
<gene>
    <name evidence="2" type="ORF">LAZ67_1006734</name>
</gene>
<dbReference type="Gene3D" id="3.30.70.270">
    <property type="match status" value="2"/>
</dbReference>
<dbReference type="EMBL" id="CP092863">
    <property type="protein sequence ID" value="UYV61825.1"/>
    <property type="molecule type" value="Genomic_DNA"/>
</dbReference>
<dbReference type="Gene3D" id="3.10.10.10">
    <property type="entry name" value="HIV Type 1 Reverse Transcriptase, subunit A, domain 1"/>
    <property type="match status" value="1"/>
</dbReference>
<dbReference type="CDD" id="cd01647">
    <property type="entry name" value="RT_LTR"/>
    <property type="match status" value="1"/>
</dbReference>
<accession>A0ABY6JZY7</accession>
<name>A0ABY6JZY7_9ARAC</name>
<proteinExistence type="predicted"/>